<protein>
    <submittedName>
        <fullName evidence="1">Uncharacterized protein</fullName>
    </submittedName>
</protein>
<evidence type="ECO:0000313" key="2">
    <source>
        <dbReference type="Proteomes" id="UP000007473"/>
    </source>
</evidence>
<accession>A0AB32XD58</accession>
<name>A0AB32XD58_MYCFM</name>
<dbReference type="EMBL" id="CP002458">
    <property type="protein sequence ID" value="ADV34911.1"/>
    <property type="molecule type" value="Genomic_DNA"/>
</dbReference>
<evidence type="ECO:0000313" key="1">
    <source>
        <dbReference type="EMBL" id="ADV34911.1"/>
    </source>
</evidence>
<dbReference type="KEGG" id="mfm:MfeM64YM_0916"/>
<proteinExistence type="predicted"/>
<gene>
    <name evidence="1" type="ordered locus">MfeM64YM_0916</name>
</gene>
<dbReference type="Proteomes" id="UP000007473">
    <property type="component" value="Chromosome"/>
</dbReference>
<dbReference type="AlphaFoldDB" id="A0AB32XD58"/>
<reference evidence="1 2" key="1">
    <citation type="journal article" date="2011" name="J. Bacteriol.">
        <title>Genome sequence of the repetitive-sequence-rich Mycoplasma fermentans strain M64.</title>
        <authorList>
            <person name="Shu H.W."/>
            <person name="Liu T.T."/>
            <person name="Chang H.Y."/>
            <person name="Liu Y.M."/>
            <person name="Wu K.M."/>
            <person name="Shu H.Y."/>
            <person name="Tsai S.F."/>
            <person name="Hsiao K.J."/>
            <person name="Hu W.S."/>
            <person name="Ng W.V."/>
        </authorList>
    </citation>
    <scope>NUCLEOTIDE SEQUENCE [LARGE SCALE GENOMIC DNA]</scope>
    <source>
        <strain evidence="1 2">M64</strain>
    </source>
</reference>
<organism evidence="1 2">
    <name type="scientific">Mycoplasmopsis fermentans (strain M64)</name>
    <name type="common">Mycoplasma fermentans</name>
    <dbReference type="NCBI Taxonomy" id="943945"/>
    <lineage>
        <taxon>Bacteria</taxon>
        <taxon>Bacillati</taxon>
        <taxon>Mycoplasmatota</taxon>
        <taxon>Mycoplasmoidales</taxon>
        <taxon>Metamycoplasmataceae</taxon>
        <taxon>Mycoplasmopsis</taxon>
    </lineage>
</organism>
<sequence length="24" mass="2795">MLLEPLKLITEKLQEVVKVTKGRE</sequence>